<evidence type="ECO:0000259" key="10">
    <source>
        <dbReference type="Pfam" id="PF01975"/>
    </source>
</evidence>
<evidence type="ECO:0000313" key="12">
    <source>
        <dbReference type="EMBL" id="STX63013.1"/>
    </source>
</evidence>
<dbReference type="STRING" id="39962.Lmor_1508"/>
<dbReference type="InterPro" id="IPR002828">
    <property type="entry name" value="SurE-like_Pase/nucleotidase"/>
</dbReference>
<evidence type="ECO:0000256" key="9">
    <source>
        <dbReference type="HAMAP-Rule" id="MF_00060"/>
    </source>
</evidence>
<keyword evidence="6 9" id="KW-0479">Metal-binding</keyword>
<dbReference type="NCBIfam" id="NF001490">
    <property type="entry name" value="PRK00346.1-4"/>
    <property type="match status" value="1"/>
</dbReference>
<dbReference type="Pfam" id="PF01975">
    <property type="entry name" value="SurE"/>
    <property type="match status" value="1"/>
</dbReference>
<feature type="binding site" evidence="9">
    <location>
        <position position="40"/>
    </location>
    <ligand>
        <name>a divalent metal cation</name>
        <dbReference type="ChEBI" id="CHEBI:60240"/>
    </ligand>
</feature>
<reference evidence="12 14" key="2">
    <citation type="submission" date="2018-06" db="EMBL/GenBank/DDBJ databases">
        <authorList>
            <consortium name="Pathogen Informatics"/>
            <person name="Doyle S."/>
        </authorList>
    </citation>
    <scope>NUCLEOTIDE SEQUENCE [LARGE SCALE GENOMIC DNA]</scope>
    <source>
        <strain evidence="12 14">NCTC12239</strain>
    </source>
</reference>
<dbReference type="HAMAP" id="MF_00060">
    <property type="entry name" value="SurE"/>
    <property type="match status" value="1"/>
</dbReference>
<gene>
    <name evidence="9 12" type="primary">surE</name>
    <name evidence="11" type="ORF">Lmor_1508</name>
    <name evidence="12" type="ORF">NCTC12239_01953</name>
</gene>
<dbReference type="Proteomes" id="UP000054985">
    <property type="component" value="Unassembled WGS sequence"/>
</dbReference>
<comment type="function">
    <text evidence="9">Nucleotidase that shows phosphatase activity on nucleoside 5'-monophosphates.</text>
</comment>
<feature type="domain" description="Survival protein SurE-like phosphatase/nucleotidase" evidence="10">
    <location>
        <begin position="4"/>
        <end position="183"/>
    </location>
</feature>
<dbReference type="SUPFAM" id="SSF64167">
    <property type="entry name" value="SurE-like"/>
    <property type="match status" value="1"/>
</dbReference>
<keyword evidence="8 9" id="KW-0378">Hydrolase</keyword>
<dbReference type="PANTHER" id="PTHR30457:SF12">
    <property type="entry name" value="5'_3'-NUCLEOTIDASE SURE"/>
    <property type="match status" value="1"/>
</dbReference>
<dbReference type="NCBIfam" id="TIGR00087">
    <property type="entry name" value="surE"/>
    <property type="match status" value="1"/>
</dbReference>
<organism evidence="12 14">
    <name type="scientific">Legionella moravica</name>
    <dbReference type="NCBI Taxonomy" id="39962"/>
    <lineage>
        <taxon>Bacteria</taxon>
        <taxon>Pseudomonadati</taxon>
        <taxon>Pseudomonadota</taxon>
        <taxon>Gammaproteobacteria</taxon>
        <taxon>Legionellales</taxon>
        <taxon>Legionellaceae</taxon>
        <taxon>Legionella</taxon>
    </lineage>
</organism>
<evidence type="ECO:0000313" key="11">
    <source>
        <dbReference type="EMBL" id="KTD34111.1"/>
    </source>
</evidence>
<comment type="similarity">
    <text evidence="4 9">Belongs to the SurE nucleotidase family.</text>
</comment>
<evidence type="ECO:0000313" key="13">
    <source>
        <dbReference type="Proteomes" id="UP000054985"/>
    </source>
</evidence>
<comment type="cofactor">
    <cofactor evidence="2">
        <name>Mg(2+)</name>
        <dbReference type="ChEBI" id="CHEBI:18420"/>
    </cofactor>
</comment>
<dbReference type="Proteomes" id="UP000254040">
    <property type="component" value="Unassembled WGS sequence"/>
</dbReference>
<sequence length="253" mass="27096">MMRILVSNDDGVSATGIRVLATELAKIAEIDVVAPDRNRSGASNSLTLRDPLRIKKLDNGYHSVEGTPTDCVHLALTGFLDHQVDIVVSGINEGANLGDDILYSGTVAAAMEGRYLGLPAIAISMVGDTNLHYQTAAVIARQLVMKLSVNSLPSQTILNVNVPNLPLDQIKGLQVTRLGTRHGAEPTVKEYDPRGRPIYWVGPPGLEADAGPGTDFHAINSGFVSITPLHLDMTNYKLFDQLSQVLSGVHLQA</sequence>
<keyword evidence="5 9" id="KW-0963">Cytoplasm</keyword>
<dbReference type="AlphaFoldDB" id="A0A378JWH7"/>
<feature type="binding site" evidence="9">
    <location>
        <position position="9"/>
    </location>
    <ligand>
        <name>a divalent metal cation</name>
        <dbReference type="ChEBI" id="CHEBI:60240"/>
    </ligand>
</feature>
<feature type="binding site" evidence="9">
    <location>
        <position position="10"/>
    </location>
    <ligand>
        <name>a divalent metal cation</name>
        <dbReference type="ChEBI" id="CHEBI:60240"/>
    </ligand>
</feature>
<evidence type="ECO:0000256" key="7">
    <source>
        <dbReference type="ARBA" id="ARBA00022741"/>
    </source>
</evidence>
<comment type="subcellular location">
    <subcellularLocation>
        <location evidence="3 9">Cytoplasm</location>
    </subcellularLocation>
</comment>
<dbReference type="GO" id="GO:0008253">
    <property type="term" value="F:5'-nucleotidase activity"/>
    <property type="evidence" value="ECO:0007669"/>
    <property type="project" value="UniProtKB-UniRule"/>
</dbReference>
<dbReference type="GO" id="GO:0005737">
    <property type="term" value="C:cytoplasm"/>
    <property type="evidence" value="ECO:0007669"/>
    <property type="project" value="UniProtKB-SubCell"/>
</dbReference>
<dbReference type="FunFam" id="3.40.1210.10:FF:000001">
    <property type="entry name" value="5'/3'-nucleotidase SurE"/>
    <property type="match status" value="1"/>
</dbReference>
<dbReference type="GO" id="GO:0004309">
    <property type="term" value="F:exopolyphosphatase activity"/>
    <property type="evidence" value="ECO:0007669"/>
    <property type="project" value="TreeGrafter"/>
</dbReference>
<dbReference type="PANTHER" id="PTHR30457">
    <property type="entry name" value="5'-NUCLEOTIDASE SURE"/>
    <property type="match status" value="1"/>
</dbReference>
<dbReference type="GO" id="GO:0008254">
    <property type="term" value="F:3'-nucleotidase activity"/>
    <property type="evidence" value="ECO:0007669"/>
    <property type="project" value="TreeGrafter"/>
</dbReference>
<proteinExistence type="inferred from homology"/>
<dbReference type="GO" id="GO:0000166">
    <property type="term" value="F:nucleotide binding"/>
    <property type="evidence" value="ECO:0007669"/>
    <property type="project" value="UniProtKB-KW"/>
</dbReference>
<evidence type="ECO:0000313" key="14">
    <source>
        <dbReference type="Proteomes" id="UP000254040"/>
    </source>
</evidence>
<evidence type="ECO:0000256" key="8">
    <source>
        <dbReference type="ARBA" id="ARBA00022801"/>
    </source>
</evidence>
<keyword evidence="7 9" id="KW-0547">Nucleotide-binding</keyword>
<protein>
    <recommendedName>
        <fullName evidence="9">5'-nucleotidase SurE</fullName>
        <ecNumber evidence="9">3.1.3.5</ecNumber>
    </recommendedName>
    <alternativeName>
        <fullName evidence="9">Nucleoside 5'-monophosphate phosphohydrolase</fullName>
    </alternativeName>
</protein>
<reference evidence="11 13" key="1">
    <citation type="submission" date="2015-11" db="EMBL/GenBank/DDBJ databases">
        <title>Genomic analysis of 38 Legionella species identifies large and diverse effector repertoires.</title>
        <authorList>
            <person name="Burstein D."/>
            <person name="Amaro F."/>
            <person name="Zusman T."/>
            <person name="Lifshitz Z."/>
            <person name="Cohen O."/>
            <person name="Gilbert J.A."/>
            <person name="Pupko T."/>
            <person name="Shuman H.A."/>
            <person name="Segal G."/>
        </authorList>
    </citation>
    <scope>NUCLEOTIDE SEQUENCE [LARGE SCALE GENOMIC DNA]</scope>
    <source>
        <strain evidence="11 13">ATCC 43877</strain>
    </source>
</reference>
<evidence type="ECO:0000256" key="1">
    <source>
        <dbReference type="ARBA" id="ARBA00000815"/>
    </source>
</evidence>
<evidence type="ECO:0000256" key="3">
    <source>
        <dbReference type="ARBA" id="ARBA00004496"/>
    </source>
</evidence>
<evidence type="ECO:0000256" key="2">
    <source>
        <dbReference type="ARBA" id="ARBA00001946"/>
    </source>
</evidence>
<dbReference type="EMBL" id="UGOG01000001">
    <property type="protein sequence ID" value="STX63013.1"/>
    <property type="molecule type" value="Genomic_DNA"/>
</dbReference>
<dbReference type="InterPro" id="IPR030048">
    <property type="entry name" value="SurE"/>
</dbReference>
<comment type="catalytic activity">
    <reaction evidence="1 9">
        <text>a ribonucleoside 5'-phosphate + H2O = a ribonucleoside + phosphate</text>
        <dbReference type="Rhea" id="RHEA:12484"/>
        <dbReference type="ChEBI" id="CHEBI:15377"/>
        <dbReference type="ChEBI" id="CHEBI:18254"/>
        <dbReference type="ChEBI" id="CHEBI:43474"/>
        <dbReference type="ChEBI" id="CHEBI:58043"/>
        <dbReference type="EC" id="3.1.3.5"/>
    </reaction>
</comment>
<dbReference type="GO" id="GO:0046872">
    <property type="term" value="F:metal ion binding"/>
    <property type="evidence" value="ECO:0007669"/>
    <property type="project" value="UniProtKB-UniRule"/>
</dbReference>
<accession>A0A378JWH7</accession>
<dbReference type="Gene3D" id="3.40.1210.10">
    <property type="entry name" value="Survival protein SurE-like phosphatase/nucleotidase"/>
    <property type="match status" value="1"/>
</dbReference>
<comment type="cofactor">
    <cofactor evidence="9">
        <name>a divalent metal cation</name>
        <dbReference type="ChEBI" id="CHEBI:60240"/>
    </cofactor>
    <text evidence="9">Binds 1 divalent metal cation per subunit.</text>
</comment>
<evidence type="ECO:0000256" key="5">
    <source>
        <dbReference type="ARBA" id="ARBA00022490"/>
    </source>
</evidence>
<feature type="binding site" evidence="9">
    <location>
        <position position="92"/>
    </location>
    <ligand>
        <name>a divalent metal cation</name>
        <dbReference type="ChEBI" id="CHEBI:60240"/>
    </ligand>
</feature>
<evidence type="ECO:0000256" key="6">
    <source>
        <dbReference type="ARBA" id="ARBA00022723"/>
    </source>
</evidence>
<dbReference type="EMBL" id="LNYN01000020">
    <property type="protein sequence ID" value="KTD34111.1"/>
    <property type="molecule type" value="Genomic_DNA"/>
</dbReference>
<dbReference type="InterPro" id="IPR036523">
    <property type="entry name" value="SurE-like_sf"/>
</dbReference>
<dbReference type="NCBIfam" id="NF001489">
    <property type="entry name" value="PRK00346.1-3"/>
    <property type="match status" value="1"/>
</dbReference>
<dbReference type="EC" id="3.1.3.5" evidence="9"/>
<keyword evidence="13" id="KW-1185">Reference proteome</keyword>
<name>A0A378JWH7_9GAMM</name>
<evidence type="ECO:0000256" key="4">
    <source>
        <dbReference type="ARBA" id="ARBA00011062"/>
    </source>
</evidence>